<keyword evidence="2" id="KW-1185">Reference proteome</keyword>
<protein>
    <submittedName>
        <fullName evidence="1">Uncharacterized protein</fullName>
    </submittedName>
</protein>
<accession>A0ACB9BNC8</accession>
<gene>
    <name evidence="1" type="ORF">L2E82_35168</name>
</gene>
<dbReference type="Proteomes" id="UP001055811">
    <property type="component" value="Linkage Group LG06"/>
</dbReference>
<comment type="caution">
    <text evidence="1">The sequence shown here is derived from an EMBL/GenBank/DDBJ whole genome shotgun (WGS) entry which is preliminary data.</text>
</comment>
<evidence type="ECO:0000313" key="1">
    <source>
        <dbReference type="EMBL" id="KAI3723530.1"/>
    </source>
</evidence>
<proteinExistence type="predicted"/>
<reference evidence="2" key="1">
    <citation type="journal article" date="2022" name="Mol. Ecol. Resour.">
        <title>The genomes of chicory, endive, great burdock and yacon provide insights into Asteraceae palaeo-polyploidization history and plant inulin production.</title>
        <authorList>
            <person name="Fan W."/>
            <person name="Wang S."/>
            <person name="Wang H."/>
            <person name="Wang A."/>
            <person name="Jiang F."/>
            <person name="Liu H."/>
            <person name="Zhao H."/>
            <person name="Xu D."/>
            <person name="Zhang Y."/>
        </authorList>
    </citation>
    <scope>NUCLEOTIDE SEQUENCE [LARGE SCALE GENOMIC DNA]</scope>
    <source>
        <strain evidence="2">cv. Punajuju</strain>
    </source>
</reference>
<dbReference type="EMBL" id="CM042014">
    <property type="protein sequence ID" value="KAI3723530.1"/>
    <property type="molecule type" value="Genomic_DNA"/>
</dbReference>
<evidence type="ECO:0000313" key="2">
    <source>
        <dbReference type="Proteomes" id="UP001055811"/>
    </source>
</evidence>
<organism evidence="1 2">
    <name type="scientific">Cichorium intybus</name>
    <name type="common">Chicory</name>
    <dbReference type="NCBI Taxonomy" id="13427"/>
    <lineage>
        <taxon>Eukaryota</taxon>
        <taxon>Viridiplantae</taxon>
        <taxon>Streptophyta</taxon>
        <taxon>Embryophyta</taxon>
        <taxon>Tracheophyta</taxon>
        <taxon>Spermatophyta</taxon>
        <taxon>Magnoliopsida</taxon>
        <taxon>eudicotyledons</taxon>
        <taxon>Gunneridae</taxon>
        <taxon>Pentapetalae</taxon>
        <taxon>asterids</taxon>
        <taxon>campanulids</taxon>
        <taxon>Asterales</taxon>
        <taxon>Asteraceae</taxon>
        <taxon>Cichorioideae</taxon>
        <taxon>Cichorieae</taxon>
        <taxon>Cichoriinae</taxon>
        <taxon>Cichorium</taxon>
    </lineage>
</organism>
<name>A0ACB9BNC8_CICIN</name>
<sequence>MARIKMVYPLLKSLKLEKLSNKETRIMAEKGRCTNLKTLILPAGCIIAIDLFLLLNMYRESEESSRSTTEVEGTEGGDL</sequence>
<reference evidence="1 2" key="2">
    <citation type="journal article" date="2022" name="Mol. Ecol. Resour.">
        <title>The genomes of chicory, endive, great burdock and yacon provide insights into Asteraceae paleo-polyploidization history and plant inulin production.</title>
        <authorList>
            <person name="Fan W."/>
            <person name="Wang S."/>
            <person name="Wang H."/>
            <person name="Wang A."/>
            <person name="Jiang F."/>
            <person name="Liu H."/>
            <person name="Zhao H."/>
            <person name="Xu D."/>
            <person name="Zhang Y."/>
        </authorList>
    </citation>
    <scope>NUCLEOTIDE SEQUENCE [LARGE SCALE GENOMIC DNA]</scope>
    <source>
        <strain evidence="2">cv. Punajuju</strain>
        <tissue evidence="1">Leaves</tissue>
    </source>
</reference>